<dbReference type="InterPro" id="IPR027051">
    <property type="entry name" value="XdhC_Rossmann_dom"/>
</dbReference>
<organism evidence="3 4">
    <name type="scientific">Paenibacillus taichungensis</name>
    <dbReference type="NCBI Taxonomy" id="484184"/>
    <lineage>
        <taxon>Bacteria</taxon>
        <taxon>Bacillati</taxon>
        <taxon>Bacillota</taxon>
        <taxon>Bacilli</taxon>
        <taxon>Bacillales</taxon>
        <taxon>Paenibacillaceae</taxon>
        <taxon>Paenibacillus</taxon>
    </lineage>
</organism>
<dbReference type="Gene3D" id="3.40.50.720">
    <property type="entry name" value="NAD(P)-binding Rossmann-like Domain"/>
    <property type="match status" value="1"/>
</dbReference>
<dbReference type="PANTHER" id="PTHR30388:SF6">
    <property type="entry name" value="XANTHINE DEHYDROGENASE SUBUNIT A-RELATED"/>
    <property type="match status" value="1"/>
</dbReference>
<feature type="domain" description="XdhC- CoxI" evidence="1">
    <location>
        <begin position="15"/>
        <end position="76"/>
    </location>
</feature>
<evidence type="ECO:0000259" key="1">
    <source>
        <dbReference type="Pfam" id="PF02625"/>
    </source>
</evidence>
<dbReference type="Proteomes" id="UP000577724">
    <property type="component" value="Unassembled WGS sequence"/>
</dbReference>
<comment type="caution">
    <text evidence="3">The sequence shown here is derived from an EMBL/GenBank/DDBJ whole genome shotgun (WGS) entry which is preliminary data.</text>
</comment>
<dbReference type="GeneID" id="97133478"/>
<evidence type="ECO:0000259" key="2">
    <source>
        <dbReference type="Pfam" id="PF13478"/>
    </source>
</evidence>
<protein>
    <submittedName>
        <fullName evidence="3">XdhC family protein</fullName>
    </submittedName>
</protein>
<dbReference type="Pfam" id="PF13478">
    <property type="entry name" value="XdhC_C"/>
    <property type="match status" value="1"/>
</dbReference>
<gene>
    <name evidence="3" type="ORF">HP548_22285</name>
</gene>
<reference evidence="3 4" key="1">
    <citation type="submission" date="2020-05" db="EMBL/GenBank/DDBJ databases">
        <title>Genome Sequencing of Type Strains.</title>
        <authorList>
            <person name="Lemaire J.F."/>
            <person name="Inderbitzin P."/>
            <person name="Gregorio O.A."/>
            <person name="Collins S.B."/>
            <person name="Wespe N."/>
            <person name="Knight-Connoni V."/>
        </authorList>
    </citation>
    <scope>NUCLEOTIDE SEQUENCE [LARGE SCALE GENOMIC DNA]</scope>
    <source>
        <strain evidence="3 4">DSM 19942</strain>
    </source>
</reference>
<accession>A0ABX2MS07</accession>
<proteinExistence type="predicted"/>
<dbReference type="InterPro" id="IPR052698">
    <property type="entry name" value="MoCofactor_Util/Proc"/>
</dbReference>
<name>A0ABX2MS07_9BACL</name>
<evidence type="ECO:0000313" key="4">
    <source>
        <dbReference type="Proteomes" id="UP000577724"/>
    </source>
</evidence>
<keyword evidence="4" id="KW-1185">Reference proteome</keyword>
<dbReference type="PANTHER" id="PTHR30388">
    <property type="entry name" value="ALDEHYDE OXIDOREDUCTASE MOLYBDENUM COFACTOR ASSEMBLY PROTEIN"/>
    <property type="match status" value="1"/>
</dbReference>
<sequence length="391" mass="43209">MEMHDMCAITVREPRCVLATAVKVEGHAYRKQGVSMLLTEEGTMYGSISPGCLESDLQARVDRVLDTQQLEFVEYDMRPEDDLSWGETIGCGGLIIVLLEPVCGELRSVMSHMHAYFQCGSAVVLTRSFYEHYTQIHYLIQLAEDEESQTSLSHSPVAKGASLGPINTLITEDTPRLSLVVIHSSEADAVASNSGESDLQRHGLNDAERWDVPLQISARYEPKSRLIIIGAGNDVIPVARLGKSAGFRVVIADWRETLCTAERFPGVELIHGFPSEIMPVLDIQSGDYIVLMSHQFPREREFLELLEDRDYAYIGIMGSRTRTARLLNDLPPLKHLHSPVGLSIGADGPEEIAISIAAELIASKRAAVATERRNVQRGIAHATDRHRASGR</sequence>
<dbReference type="Pfam" id="PF02625">
    <property type="entry name" value="XdhC_CoxI"/>
    <property type="match status" value="1"/>
</dbReference>
<dbReference type="EMBL" id="JABMCC010000115">
    <property type="protein sequence ID" value="NUU56815.1"/>
    <property type="molecule type" value="Genomic_DNA"/>
</dbReference>
<feature type="domain" description="XdhC Rossmann" evidence="2">
    <location>
        <begin position="226"/>
        <end position="360"/>
    </location>
</feature>
<dbReference type="RefSeq" id="WP_175382894.1">
    <property type="nucleotide sequence ID" value="NZ_CBCRYD010000010.1"/>
</dbReference>
<dbReference type="InterPro" id="IPR003777">
    <property type="entry name" value="XdhC_CoxI"/>
</dbReference>
<evidence type="ECO:0000313" key="3">
    <source>
        <dbReference type="EMBL" id="NUU56815.1"/>
    </source>
</evidence>